<reference evidence="1" key="1">
    <citation type="journal article" date="2014" name="Front. Microbiol.">
        <title>High frequency of phylogenetically diverse reductive dehalogenase-homologous genes in deep subseafloor sedimentary metagenomes.</title>
        <authorList>
            <person name="Kawai M."/>
            <person name="Futagami T."/>
            <person name="Toyoda A."/>
            <person name="Takaki Y."/>
            <person name="Nishi S."/>
            <person name="Hori S."/>
            <person name="Arai W."/>
            <person name="Tsubouchi T."/>
            <person name="Morono Y."/>
            <person name="Uchiyama I."/>
            <person name="Ito T."/>
            <person name="Fujiyama A."/>
            <person name="Inagaki F."/>
            <person name="Takami H."/>
        </authorList>
    </citation>
    <scope>NUCLEOTIDE SEQUENCE</scope>
    <source>
        <strain evidence="1">Expedition CK06-06</strain>
    </source>
</reference>
<comment type="caution">
    <text evidence="1">The sequence shown here is derived from an EMBL/GenBank/DDBJ whole genome shotgun (WGS) entry which is preliminary data.</text>
</comment>
<gene>
    <name evidence="1" type="ORF">S03H2_63065</name>
</gene>
<accession>X1KIG6</accession>
<dbReference type="EMBL" id="BARU01040827">
    <property type="protein sequence ID" value="GAH81863.1"/>
    <property type="molecule type" value="Genomic_DNA"/>
</dbReference>
<dbReference type="AlphaFoldDB" id="X1KIG6"/>
<protein>
    <submittedName>
        <fullName evidence="1">Uncharacterized protein</fullName>
    </submittedName>
</protein>
<evidence type="ECO:0000313" key="1">
    <source>
        <dbReference type="EMBL" id="GAH81863.1"/>
    </source>
</evidence>
<organism evidence="1">
    <name type="scientific">marine sediment metagenome</name>
    <dbReference type="NCBI Taxonomy" id="412755"/>
    <lineage>
        <taxon>unclassified sequences</taxon>
        <taxon>metagenomes</taxon>
        <taxon>ecological metagenomes</taxon>
    </lineage>
</organism>
<name>X1KIG6_9ZZZZ</name>
<proteinExistence type="predicted"/>
<sequence length="67" mass="8122">MYGTQEIHTKMQSFMNKFSKKFETIFEEMLINHFMDKLLYSCGIISFDIILFDKYLKKNIQNILMEV</sequence>